<organism evidence="3 4">
    <name type="scientific">Arthrobacter agilis</name>
    <dbReference type="NCBI Taxonomy" id="37921"/>
    <lineage>
        <taxon>Bacteria</taxon>
        <taxon>Bacillati</taxon>
        <taxon>Actinomycetota</taxon>
        <taxon>Actinomycetes</taxon>
        <taxon>Micrococcales</taxon>
        <taxon>Micrococcaceae</taxon>
        <taxon>Arthrobacter</taxon>
    </lineage>
</organism>
<evidence type="ECO:0000256" key="2">
    <source>
        <dbReference type="SAM" id="Phobius"/>
    </source>
</evidence>
<dbReference type="Proteomes" id="UP000239187">
    <property type="component" value="Chromosome"/>
</dbReference>
<gene>
    <name evidence="3" type="ORF">CVO76_05140</name>
</gene>
<feature type="transmembrane region" description="Helical" evidence="2">
    <location>
        <begin position="65"/>
        <end position="84"/>
    </location>
</feature>
<sequence length="101" mass="10646">MASETRTSATRNTPANHAQMGDETIGHGNSPAAWTCVFIMLAGAALASFAYILASTEGNHDFGTLLFWVGIGIMFVGLIVGFIMRRIGYGVGGSKLKNNGH</sequence>
<evidence type="ECO:0000313" key="3">
    <source>
        <dbReference type="EMBL" id="AUZ87086.1"/>
    </source>
</evidence>
<name>A0A2L0UCY1_9MICC</name>
<feature type="transmembrane region" description="Helical" evidence="2">
    <location>
        <begin position="32"/>
        <end position="53"/>
    </location>
</feature>
<dbReference type="EMBL" id="CP024915">
    <property type="protein sequence ID" value="AUZ87086.1"/>
    <property type="molecule type" value="Genomic_DNA"/>
</dbReference>
<feature type="region of interest" description="Disordered" evidence="1">
    <location>
        <begin position="1"/>
        <end position="24"/>
    </location>
</feature>
<evidence type="ECO:0000256" key="1">
    <source>
        <dbReference type="SAM" id="MobiDB-lite"/>
    </source>
</evidence>
<reference evidence="3 4" key="1">
    <citation type="submission" date="2017-11" db="EMBL/GenBank/DDBJ databases">
        <title>Draft genome of Arthrobacter agilis strain UMCV2, a plant growth-promoting rhizobacterium and biocontrol capacity of phytopathogenic fungi.</title>
        <authorList>
            <person name="Martinez-Camara R."/>
            <person name="Santoyo G."/>
            <person name="Moreno-Hagelsieb G."/>
            <person name="Valencia-Cantero E."/>
        </authorList>
    </citation>
    <scope>NUCLEOTIDE SEQUENCE [LARGE SCALE GENOMIC DNA]</scope>
    <source>
        <strain evidence="3 4">UMCV2</strain>
    </source>
</reference>
<accession>A0A2L0UCY1</accession>
<proteinExistence type="predicted"/>
<dbReference type="AlphaFoldDB" id="A0A2L0UCY1"/>
<feature type="compositionally biased region" description="Polar residues" evidence="1">
    <location>
        <begin position="1"/>
        <end position="16"/>
    </location>
</feature>
<dbReference type="NCBIfam" id="NF041681">
    <property type="entry name" value="HGxxPAAW"/>
    <property type="match status" value="1"/>
</dbReference>
<keyword evidence="2" id="KW-1133">Transmembrane helix</keyword>
<protein>
    <submittedName>
        <fullName evidence="3">Uncharacterized protein</fullName>
    </submittedName>
</protein>
<keyword evidence="2" id="KW-0472">Membrane</keyword>
<dbReference type="Pfam" id="PF20447">
    <property type="entry name" value="DUF6704"/>
    <property type="match status" value="1"/>
</dbReference>
<dbReference type="InterPro" id="IPR046550">
    <property type="entry name" value="DUF6704"/>
</dbReference>
<evidence type="ECO:0000313" key="4">
    <source>
        <dbReference type="Proteomes" id="UP000239187"/>
    </source>
</evidence>
<dbReference type="RefSeq" id="WP_133081835.1">
    <property type="nucleotide sequence ID" value="NZ_CP024915.1"/>
</dbReference>
<keyword evidence="2" id="KW-0812">Transmembrane</keyword>